<dbReference type="InParanoid" id="A0A177CNS4"/>
<dbReference type="EMBL" id="KV441550">
    <property type="protein sequence ID" value="OAG08936.1"/>
    <property type="molecule type" value="Genomic_DNA"/>
</dbReference>
<protein>
    <submittedName>
        <fullName evidence="1">Uncharacterized protein</fullName>
    </submittedName>
</protein>
<organism evidence="1 2">
    <name type="scientific">Paraphaeosphaeria sporulosa</name>
    <dbReference type="NCBI Taxonomy" id="1460663"/>
    <lineage>
        <taxon>Eukaryota</taxon>
        <taxon>Fungi</taxon>
        <taxon>Dikarya</taxon>
        <taxon>Ascomycota</taxon>
        <taxon>Pezizomycotina</taxon>
        <taxon>Dothideomycetes</taxon>
        <taxon>Pleosporomycetidae</taxon>
        <taxon>Pleosporales</taxon>
        <taxon>Massarineae</taxon>
        <taxon>Didymosphaeriaceae</taxon>
        <taxon>Paraphaeosphaeria</taxon>
    </lineage>
</organism>
<keyword evidence="2" id="KW-1185">Reference proteome</keyword>
<dbReference type="OrthoDB" id="10546576at2759"/>
<dbReference type="AlphaFoldDB" id="A0A177CNS4"/>
<sequence>MDVIDDAMRANSESESVILNILIWTAALLGGQAQERPRMGRYCFFQEEPSFLENPVGSYNLFLRFTEFLLSEACERVSGIVYVLSHEQETIRQQQLPATIRYSALKSHLKFAKSFIGARSPNSAILAKNRLPIGPQAAAMSQAMDSTWREFFGNQSLGTKEDHSDEVVEAIVNSMYGRARRQLRDTELGRLFTKQLDEWIDEAEKEKKRIKKAGGDLSDIKSKIKLLEKDRKAWKKLKCPDYS</sequence>
<name>A0A177CNS4_9PLEO</name>
<dbReference type="GeneID" id="28767515"/>
<evidence type="ECO:0000313" key="1">
    <source>
        <dbReference type="EMBL" id="OAG08936.1"/>
    </source>
</evidence>
<gene>
    <name evidence="1" type="ORF">CC84DRAFT_1240675</name>
</gene>
<proteinExistence type="predicted"/>
<evidence type="ECO:0000313" key="2">
    <source>
        <dbReference type="Proteomes" id="UP000077069"/>
    </source>
</evidence>
<dbReference type="Proteomes" id="UP000077069">
    <property type="component" value="Unassembled WGS sequence"/>
</dbReference>
<reference evidence="1 2" key="1">
    <citation type="submission" date="2016-05" db="EMBL/GenBank/DDBJ databases">
        <title>Comparative analysis of secretome profiles of manganese(II)-oxidizing ascomycete fungi.</title>
        <authorList>
            <consortium name="DOE Joint Genome Institute"/>
            <person name="Zeiner C.A."/>
            <person name="Purvine S.O."/>
            <person name="Zink E.M."/>
            <person name="Wu S."/>
            <person name="Pasa-Tolic L."/>
            <person name="Chaput D.L."/>
            <person name="Haridas S."/>
            <person name="Grigoriev I.V."/>
            <person name="Santelli C.M."/>
            <person name="Hansel C.M."/>
        </authorList>
    </citation>
    <scope>NUCLEOTIDE SEQUENCE [LARGE SCALE GENOMIC DNA]</scope>
    <source>
        <strain evidence="1 2">AP3s5-JAC2a</strain>
    </source>
</reference>
<accession>A0A177CNS4</accession>
<dbReference type="RefSeq" id="XP_018039301.1">
    <property type="nucleotide sequence ID" value="XM_018184029.1"/>
</dbReference>